<evidence type="ECO:0008006" key="4">
    <source>
        <dbReference type="Google" id="ProtNLM"/>
    </source>
</evidence>
<accession>A0ABU7G1X0</accession>
<gene>
    <name evidence="2" type="ORF">SNR37_002830</name>
</gene>
<dbReference type="Gene3D" id="1.50.10.100">
    <property type="entry name" value="Chondroitin AC/alginate lyase"/>
    <property type="match status" value="1"/>
</dbReference>
<proteinExistence type="predicted"/>
<dbReference type="Gene3D" id="2.60.40.1080">
    <property type="match status" value="2"/>
</dbReference>
<dbReference type="InterPro" id="IPR008929">
    <property type="entry name" value="Chondroitin_lyas"/>
</dbReference>
<comment type="caution">
    <text evidence="2">The sequence shown here is derived from an EMBL/GenBank/DDBJ whole genome shotgun (WGS) entry which is preliminary data.</text>
</comment>
<name>A0ABU7G1X0_9ALTE</name>
<dbReference type="Proteomes" id="UP001310248">
    <property type="component" value="Unassembled WGS sequence"/>
</dbReference>
<dbReference type="RefSeq" id="WP_329774715.1">
    <property type="nucleotide sequence ID" value="NZ_JAYDYW010000005.1"/>
</dbReference>
<evidence type="ECO:0000256" key="1">
    <source>
        <dbReference type="SAM" id="SignalP"/>
    </source>
</evidence>
<dbReference type="PROSITE" id="PS51257">
    <property type="entry name" value="PROKAR_LIPOPROTEIN"/>
    <property type="match status" value="1"/>
</dbReference>
<dbReference type="EMBL" id="JAYDYW010000005">
    <property type="protein sequence ID" value="MEE1673407.1"/>
    <property type="molecule type" value="Genomic_DNA"/>
</dbReference>
<evidence type="ECO:0000313" key="3">
    <source>
        <dbReference type="Proteomes" id="UP001310248"/>
    </source>
</evidence>
<keyword evidence="3" id="KW-1185">Reference proteome</keyword>
<organism evidence="2 3">
    <name type="scientific">Agarivorans aestuarii</name>
    <dbReference type="NCBI Taxonomy" id="1563703"/>
    <lineage>
        <taxon>Bacteria</taxon>
        <taxon>Pseudomonadati</taxon>
        <taxon>Pseudomonadota</taxon>
        <taxon>Gammaproteobacteria</taxon>
        <taxon>Alteromonadales</taxon>
        <taxon>Alteromonadaceae</taxon>
        <taxon>Agarivorans</taxon>
    </lineage>
</organism>
<sequence>MIFQVSKPLARCVKVAVFACSPVLLLACGGGGDETPSQQPTPDTGAAVIAQEIVLRAGATNLMEGENSQLELDLVYDNGVTRNLTPFKLNWQCNSEAVSISESSYVTANSVGEAACSVAWSTLSLVVDFTVSSDELIAESLTISPISPLALSLNEQQALNVTASFNDGTEQAVNSDAKWVCDSNVVSIDAQQQLSAEQIGPATCSVTWQKLSADLEVVVSAPATLSSISINPTGPIDIPLASKQSLQVNATYSDGSVQDSLSDAQWACDSSAVSVDTQQLLITNQVGQAICTATWQGQQADIQIEVLAPAAANHKLSLASIEHLRFAGQDYSRFAAWVDQAVDGNPGYGFSPTDAVYMYYLTQDKKYIELAIEDVEKQVAEAEALIAANDKPRTSFDSYLYVGDFISELAYVYDYGYDLLSDSQKLRWKNYAEQAIWNVWNHADAQWGGNSFPWSGWATTNPGNNYHFSFLKATMTWGLVDENETWLNLLRDDKLPKLVEYYAQFAGGGSREGTGYGVAQGKLFELYIIWRDSTGEDLSLESLHTKQTIDYWIHATTPDLEHFAPIGDQSRVSFPVLFDYHESLMQRASSLNIGSDAAKRGSWWLANNSVNPMRYGFNLHTTLLQQELNQIVPSDLLYYSSSAGHLFVRSSWDADATWLSAVAGIYDESHAHQDQGSFTLFKNEFLAVTQNIWSHSGIHQLSDQHNILRFEEAGEIIPQKRDTEGSMTHQVTGDVTTINMDLTGVYPAYDSITSWQREIRFSEDQVMVTDQCVVDATVSAIWQINLPAEPVVQPDGSIIAGQLKITPITPATPTVSITNWQDIDAVEYKEARYRLDLEGSTCNYQVQLDILN</sequence>
<dbReference type="SUPFAM" id="SSF48230">
    <property type="entry name" value="Chondroitin AC/alginate lyase"/>
    <property type="match status" value="1"/>
</dbReference>
<keyword evidence="1" id="KW-0732">Signal</keyword>
<protein>
    <recommendedName>
        <fullName evidence="4">Ig-like domain-containing protein</fullName>
    </recommendedName>
</protein>
<reference evidence="3" key="1">
    <citation type="submission" date="2023-07" db="EMBL/GenBank/DDBJ databases">
        <title>Draft genome sequence of Agarivorans aestuarii strain ZMCS4, a CAZymes producing bacteria isolated from the marine brown algae Clodostephus spongiosus.</title>
        <authorList>
            <person name="Lorente B."/>
            <person name="Cabral C."/>
            <person name="Frias J."/>
            <person name="Faria J."/>
            <person name="Toubarro D."/>
        </authorList>
    </citation>
    <scope>NUCLEOTIDE SEQUENCE [LARGE SCALE GENOMIC DNA]</scope>
    <source>
        <strain evidence="3">ZMCS4</strain>
    </source>
</reference>
<dbReference type="Gene3D" id="2.70.98.70">
    <property type="match status" value="1"/>
</dbReference>
<evidence type="ECO:0000313" key="2">
    <source>
        <dbReference type="EMBL" id="MEE1673407.1"/>
    </source>
</evidence>
<feature type="signal peptide" evidence="1">
    <location>
        <begin position="1"/>
        <end position="27"/>
    </location>
</feature>
<feature type="chain" id="PRO_5046591248" description="Ig-like domain-containing protein" evidence="1">
    <location>
        <begin position="28"/>
        <end position="852"/>
    </location>
</feature>
<reference evidence="2 3" key="2">
    <citation type="submission" date="2023-12" db="EMBL/GenBank/DDBJ databases">
        <authorList>
            <consortium name="Cladostephus spongiosus"/>
            <person name="Lorente B."/>
            <person name="Cabral C."/>
            <person name="Frias J."/>
            <person name="Faria J."/>
            <person name="Toubarro D."/>
        </authorList>
    </citation>
    <scope>NUCLEOTIDE SEQUENCE [LARGE SCALE GENOMIC DNA]</scope>
    <source>
        <strain evidence="2 3">ZMCS4</strain>
    </source>
</reference>